<dbReference type="Proteomes" id="UP000282076">
    <property type="component" value="Unassembled WGS sequence"/>
</dbReference>
<evidence type="ECO:0000256" key="1">
    <source>
        <dbReference type="ARBA" id="ARBA00022729"/>
    </source>
</evidence>
<evidence type="ECO:0008006" key="5">
    <source>
        <dbReference type="Google" id="ProtNLM"/>
    </source>
</evidence>
<dbReference type="RefSeq" id="WP_120973959.1">
    <property type="nucleotide sequence ID" value="NZ_RBZM01000001.1"/>
</dbReference>
<evidence type="ECO:0000256" key="2">
    <source>
        <dbReference type="ARBA" id="ARBA00023180"/>
    </source>
</evidence>
<dbReference type="PANTHER" id="PTHR10680:SF38">
    <property type="entry name" value="BLL1368 PROTEIN"/>
    <property type="match status" value="1"/>
</dbReference>
<protein>
    <recommendedName>
        <fullName evidence="5">6-bladed beta-propeller</fullName>
    </recommendedName>
</protein>
<dbReference type="PANTHER" id="PTHR10680">
    <property type="entry name" value="PEPTIDYL-GLYCINE ALPHA-AMIDATING MONOOXYGENASE"/>
    <property type="match status" value="1"/>
</dbReference>
<comment type="caution">
    <text evidence="3">The sequence shown here is derived from an EMBL/GenBank/DDBJ whole genome shotgun (WGS) entry which is preliminary data.</text>
</comment>
<gene>
    <name evidence="3" type="ORF">D7Z26_01150</name>
</gene>
<reference evidence="3 4" key="1">
    <citation type="submission" date="2018-10" db="EMBL/GenBank/DDBJ databases">
        <title>Cohnella sp. M2MS4P-1, whole genome shotgun sequence.</title>
        <authorList>
            <person name="Tuo L."/>
        </authorList>
    </citation>
    <scope>NUCLEOTIDE SEQUENCE [LARGE SCALE GENOMIC DNA]</scope>
    <source>
        <strain evidence="3 4">M2MS4P-1</strain>
    </source>
</reference>
<dbReference type="SUPFAM" id="SSF63829">
    <property type="entry name" value="Calcium-dependent phosphotriesterase"/>
    <property type="match status" value="1"/>
</dbReference>
<organism evidence="3 4">
    <name type="scientific">Cohnella endophytica</name>
    <dbReference type="NCBI Taxonomy" id="2419778"/>
    <lineage>
        <taxon>Bacteria</taxon>
        <taxon>Bacillati</taxon>
        <taxon>Bacillota</taxon>
        <taxon>Bacilli</taxon>
        <taxon>Bacillales</taxon>
        <taxon>Paenibacillaceae</taxon>
        <taxon>Cohnella</taxon>
    </lineage>
</organism>
<proteinExistence type="predicted"/>
<dbReference type="Gene3D" id="2.120.10.30">
    <property type="entry name" value="TolB, C-terminal domain"/>
    <property type="match status" value="1"/>
</dbReference>
<evidence type="ECO:0000313" key="3">
    <source>
        <dbReference type="EMBL" id="RKP58141.1"/>
    </source>
</evidence>
<dbReference type="EMBL" id="RBZM01000001">
    <property type="protein sequence ID" value="RKP58141.1"/>
    <property type="molecule type" value="Genomic_DNA"/>
</dbReference>
<dbReference type="AlphaFoldDB" id="A0A494YCY6"/>
<dbReference type="InterPro" id="IPR011042">
    <property type="entry name" value="6-blade_b-propeller_TolB-like"/>
</dbReference>
<keyword evidence="2" id="KW-0325">Glycoprotein</keyword>
<keyword evidence="1" id="KW-0732">Signal</keyword>
<sequence length="175" mass="19754">MFDSRTLGSRVEGWPILPEDVELGFTHGIAVDSQGRIIVFNMSKHAVVVLDPEGRYLFSWGEEFAEGAHGLHLYRDHDGEECLILTDIERHLVAKYTLDGRELLNIAAPPVSEIYPSAESFKPTDADVAPNGDIYVVDGYGQYYVHRYDRNGRWLECWEAEGAKTANFKSRTVYG</sequence>
<evidence type="ECO:0000313" key="4">
    <source>
        <dbReference type="Proteomes" id="UP000282076"/>
    </source>
</evidence>
<keyword evidence="4" id="KW-1185">Reference proteome</keyword>
<accession>A0A494YCY6</accession>
<name>A0A494YCY6_9BACL</name>
<dbReference type="OrthoDB" id="9799230at2"/>